<dbReference type="InterPro" id="IPR007863">
    <property type="entry name" value="Peptidase_M16_C"/>
</dbReference>
<keyword evidence="2" id="KW-0645">Protease</keyword>
<dbReference type="Pfam" id="PF00675">
    <property type="entry name" value="Peptidase_M16"/>
    <property type="match status" value="1"/>
</dbReference>
<dbReference type="InterPro" id="IPR011765">
    <property type="entry name" value="Pept_M16_N"/>
</dbReference>
<dbReference type="Proteomes" id="UP001175271">
    <property type="component" value="Unassembled WGS sequence"/>
</dbReference>
<dbReference type="GO" id="GO:0046872">
    <property type="term" value="F:metal ion binding"/>
    <property type="evidence" value="ECO:0007669"/>
    <property type="project" value="UniProtKB-KW"/>
</dbReference>
<dbReference type="InterPro" id="IPR011249">
    <property type="entry name" value="Metalloenz_LuxS/M16"/>
</dbReference>
<dbReference type="GO" id="GO:0005739">
    <property type="term" value="C:mitochondrion"/>
    <property type="evidence" value="ECO:0007669"/>
    <property type="project" value="TreeGrafter"/>
</dbReference>
<evidence type="ECO:0000256" key="4">
    <source>
        <dbReference type="ARBA" id="ARBA00022801"/>
    </source>
</evidence>
<evidence type="ECO:0000256" key="8">
    <source>
        <dbReference type="ARBA" id="ARBA00066874"/>
    </source>
</evidence>
<feature type="domain" description="Peptidase M16 N-terminal" evidence="14">
    <location>
        <begin position="148"/>
        <end position="285"/>
    </location>
</feature>
<comment type="similarity">
    <text evidence="1 12">Belongs to the peptidase M16 family.</text>
</comment>
<feature type="domain" description="Peptidase M16 C-terminal" evidence="15">
    <location>
        <begin position="311"/>
        <end position="484"/>
    </location>
</feature>
<dbReference type="GO" id="GO:0051603">
    <property type="term" value="P:proteolysis involved in protein catabolic process"/>
    <property type="evidence" value="ECO:0007669"/>
    <property type="project" value="TreeGrafter"/>
</dbReference>
<keyword evidence="13" id="KW-0732">Signal</keyword>
<dbReference type="GO" id="GO:0004222">
    <property type="term" value="F:metalloendopeptidase activity"/>
    <property type="evidence" value="ECO:0007669"/>
    <property type="project" value="UniProtKB-EC"/>
</dbReference>
<dbReference type="SUPFAM" id="SSF63411">
    <property type="entry name" value="LuxS/MPP-like metallohydrolase"/>
    <property type="match status" value="4"/>
</dbReference>
<organism evidence="18 19">
    <name type="scientific">Steinernema hermaphroditum</name>
    <dbReference type="NCBI Taxonomy" id="289476"/>
    <lineage>
        <taxon>Eukaryota</taxon>
        <taxon>Metazoa</taxon>
        <taxon>Ecdysozoa</taxon>
        <taxon>Nematoda</taxon>
        <taxon>Chromadorea</taxon>
        <taxon>Rhabditida</taxon>
        <taxon>Tylenchina</taxon>
        <taxon>Panagrolaimomorpha</taxon>
        <taxon>Strongyloidoidea</taxon>
        <taxon>Steinernematidae</taxon>
        <taxon>Steinernema</taxon>
    </lineage>
</organism>
<evidence type="ECO:0000313" key="18">
    <source>
        <dbReference type="EMBL" id="KAK0408402.1"/>
    </source>
</evidence>
<evidence type="ECO:0000256" key="1">
    <source>
        <dbReference type="ARBA" id="ARBA00007261"/>
    </source>
</evidence>
<keyword evidence="19" id="KW-1185">Reference proteome</keyword>
<dbReference type="InterPro" id="IPR032632">
    <property type="entry name" value="Peptidase_M16_M"/>
</dbReference>
<dbReference type="InterPro" id="IPR054734">
    <property type="entry name" value="PqqF-like_C_4"/>
</dbReference>
<dbReference type="PROSITE" id="PS00143">
    <property type="entry name" value="INSULINASE"/>
    <property type="match status" value="1"/>
</dbReference>
<evidence type="ECO:0000259" key="15">
    <source>
        <dbReference type="Pfam" id="PF05193"/>
    </source>
</evidence>
<gene>
    <name evidence="18" type="ORF">QR680_003933</name>
</gene>
<feature type="chain" id="PRO_5041237597" description="Insulin-degrading enzyme" evidence="13">
    <location>
        <begin position="17"/>
        <end position="1101"/>
    </location>
</feature>
<dbReference type="EMBL" id="JAUCMV010000003">
    <property type="protein sequence ID" value="KAK0408402.1"/>
    <property type="molecule type" value="Genomic_DNA"/>
</dbReference>
<evidence type="ECO:0000256" key="13">
    <source>
        <dbReference type="SAM" id="SignalP"/>
    </source>
</evidence>
<evidence type="ECO:0000256" key="9">
    <source>
        <dbReference type="ARBA" id="ARBA00070422"/>
    </source>
</evidence>
<dbReference type="GO" id="GO:0043171">
    <property type="term" value="P:peptide catabolic process"/>
    <property type="evidence" value="ECO:0007669"/>
    <property type="project" value="TreeGrafter"/>
</dbReference>
<feature type="domain" description="Coenzyme PQQ synthesis protein F-like C-terminal lobe" evidence="17">
    <location>
        <begin position="888"/>
        <end position="986"/>
    </location>
</feature>
<dbReference type="GO" id="GO:0005829">
    <property type="term" value="C:cytosol"/>
    <property type="evidence" value="ECO:0007669"/>
    <property type="project" value="TreeGrafter"/>
</dbReference>
<evidence type="ECO:0000256" key="10">
    <source>
        <dbReference type="ARBA" id="ARBA00074992"/>
    </source>
</evidence>
<evidence type="ECO:0000259" key="14">
    <source>
        <dbReference type="Pfam" id="PF00675"/>
    </source>
</evidence>
<evidence type="ECO:0000259" key="16">
    <source>
        <dbReference type="Pfam" id="PF16187"/>
    </source>
</evidence>
<evidence type="ECO:0000259" key="17">
    <source>
        <dbReference type="Pfam" id="PF22456"/>
    </source>
</evidence>
<keyword evidence="5" id="KW-0862">Zinc</keyword>
<dbReference type="FunFam" id="3.30.830.10:FF:000005">
    <property type="entry name" value="nardilysin isoform X1"/>
    <property type="match status" value="1"/>
</dbReference>
<dbReference type="InterPro" id="IPR050626">
    <property type="entry name" value="Peptidase_M16"/>
</dbReference>
<evidence type="ECO:0000256" key="7">
    <source>
        <dbReference type="ARBA" id="ARBA00052248"/>
    </source>
</evidence>
<keyword evidence="6" id="KW-0482">Metalloprotease</keyword>
<feature type="signal peptide" evidence="13">
    <location>
        <begin position="1"/>
        <end position="16"/>
    </location>
</feature>
<protein>
    <recommendedName>
        <fullName evidence="9">Insulin-degrading enzyme</fullName>
        <ecNumber evidence="8">3.4.24.56</ecNumber>
    </recommendedName>
    <alternativeName>
        <fullName evidence="11">Insulin protease</fullName>
    </alternativeName>
    <alternativeName>
        <fullName evidence="10">Insulysin</fullName>
    </alternativeName>
</protein>
<comment type="caution">
    <text evidence="18">The sequence shown here is derived from an EMBL/GenBank/DDBJ whole genome shotgun (WGS) entry which is preliminary data.</text>
</comment>
<comment type="catalytic activity">
    <reaction evidence="7">
        <text>Degradation of insulin, glucagon and other polypeptides. No action on proteins.</text>
        <dbReference type="EC" id="3.4.24.56"/>
    </reaction>
</comment>
<keyword evidence="3" id="KW-0479">Metal-binding</keyword>
<dbReference type="EC" id="3.4.24.56" evidence="8"/>
<accession>A0AA39HPC8</accession>
<proteinExistence type="inferred from homology"/>
<evidence type="ECO:0000256" key="3">
    <source>
        <dbReference type="ARBA" id="ARBA00022723"/>
    </source>
</evidence>
<evidence type="ECO:0000256" key="6">
    <source>
        <dbReference type="ARBA" id="ARBA00023049"/>
    </source>
</evidence>
<dbReference type="Pfam" id="PF16187">
    <property type="entry name" value="Peptidase_M16_M"/>
    <property type="match status" value="1"/>
</dbReference>
<evidence type="ECO:0000313" key="19">
    <source>
        <dbReference type="Proteomes" id="UP001175271"/>
    </source>
</evidence>
<name>A0AA39HPC8_9BILA</name>
<dbReference type="InterPro" id="IPR001431">
    <property type="entry name" value="Pept_M16_Zn_BS"/>
</dbReference>
<evidence type="ECO:0000256" key="11">
    <source>
        <dbReference type="ARBA" id="ARBA00080349"/>
    </source>
</evidence>
<dbReference type="Pfam" id="PF05193">
    <property type="entry name" value="Peptidase_M16_C"/>
    <property type="match status" value="1"/>
</dbReference>
<dbReference type="Gene3D" id="3.30.830.10">
    <property type="entry name" value="Metalloenzyme, LuxS/M16 peptidase-like"/>
    <property type="match status" value="4"/>
</dbReference>
<dbReference type="AlphaFoldDB" id="A0AA39HPC8"/>
<evidence type="ECO:0000256" key="5">
    <source>
        <dbReference type="ARBA" id="ARBA00022833"/>
    </source>
</evidence>
<keyword evidence="4" id="KW-0378">Hydrolase</keyword>
<sequence length="1101" mass="125404">MRVVRLAVLLICGALANESTHNAFEDPVRSYYSWSLTQLFHQPYHYFAPSSNIPCFVSLFASSIPSILSGVARNPLNSQRLFSSSQSRVLRQRPSILFLSSRFVASNASADMSASSSTVILRRFDNIKKSISDKREYRGLELSNGIKILLVSDPAADKSAASLDVNIGHLMDPKELPGLAHFCEHMLFLGTKKYPDENGYSAFISHSGGTSNAFTASESTNYHFDVAPEHLPEAMDRFNQFFVAPLFTESATEREVNAVNSEHTNNVQHDAWRAIQLERSLSKPGHDYGKFGTGNVQTLMEIPASKGINVRDQLLKFHSTYYSSNIMACCILGKESLDELEKMAMSLNFGDIENKNIKPKHWDEHCYGPEELGWRIDVVPVKDIRQLHLVFAVDDYKQYYKFQPGNYVSHLIGHEGKGSLLSELKRRGWATGLSAGPRTVARGIGFFDVQIELSEEGLKHAEEVIELIFHEIGTVKSAGAQKWIQDEIAGLGEIRFRFKDKESPLNYVTSLSGTLQDVPFEDVLSHNHLVEKYDPALIEKLVGQLTPHNMNYYVISKKTADLGNLTKEPHYGTEYKKSKLCEATIEKWEKALVTPHEGLYLPEKNEYIPSKFDLRAREEVKVEKPRLVRDDKIARVWYLQDDEFKLPKAQVHLSFTLPKMAADPLNTFLSAMYIMCFEDAIAEEVYNPILAGMKESVDITMKGLRLNFAGYDEKLHVFVADLVRNLVSYKADQKRYDLMMDRLVRNLKNFEQGQPYTQSQYYLNLLLTEKGWTKPQLLAMADIVNLDMINDFIPQIWRALHLEVFVHGNLSEDEAKSLTTELLDVVHENNSFVRPLFSNEMELIREMKIEEGTSHIYDHDQGTHANSCIDFVLQTGTQATRNNMLLELLVQIANEPAYTVLRTTEQLGYIVHTGARRANGAQSLEIIVQGSYDPKFMEERIEAFLKNFRNNIVEMKDEDYQRNVNALANRRLEKPKTLRALSNRYWHEIEGRQYSFNRSEIEVEDLRKITKDELLKFYDDKIMADSDKRQKLSVRVRSTVKGAVPEDNGKTVTEERGGTAVKDIERFKSLLATYPWPKPVVELPSAGADTLSASFKEKEKN</sequence>
<reference evidence="18" key="1">
    <citation type="submission" date="2023-06" db="EMBL/GenBank/DDBJ databases">
        <title>Genomic analysis of the entomopathogenic nematode Steinernema hermaphroditum.</title>
        <authorList>
            <person name="Schwarz E.M."/>
            <person name="Heppert J.K."/>
            <person name="Baniya A."/>
            <person name="Schwartz H.T."/>
            <person name="Tan C.-H."/>
            <person name="Antoshechkin I."/>
            <person name="Sternberg P.W."/>
            <person name="Goodrich-Blair H."/>
            <person name="Dillman A.R."/>
        </authorList>
    </citation>
    <scope>NUCLEOTIDE SEQUENCE</scope>
    <source>
        <strain evidence="18">PS9179</strain>
        <tissue evidence="18">Whole animal</tissue>
    </source>
</reference>
<evidence type="ECO:0000256" key="12">
    <source>
        <dbReference type="RuleBase" id="RU004447"/>
    </source>
</evidence>
<evidence type="ECO:0000256" key="2">
    <source>
        <dbReference type="ARBA" id="ARBA00022670"/>
    </source>
</evidence>
<dbReference type="Pfam" id="PF22456">
    <property type="entry name" value="PqqF-like_C_4"/>
    <property type="match status" value="1"/>
</dbReference>
<feature type="domain" description="Peptidase M16 middle/third" evidence="16">
    <location>
        <begin position="496"/>
        <end position="779"/>
    </location>
</feature>
<dbReference type="FunFam" id="3.30.830.10:FF:000003">
    <property type="entry name" value="Insulin-degrading enzyme"/>
    <property type="match status" value="1"/>
</dbReference>
<dbReference type="PANTHER" id="PTHR43690">
    <property type="entry name" value="NARDILYSIN"/>
    <property type="match status" value="1"/>
</dbReference>
<dbReference type="FunFam" id="3.30.830.10:FF:000004">
    <property type="entry name" value="Putative insulin-degrading enzyme"/>
    <property type="match status" value="1"/>
</dbReference>
<dbReference type="PANTHER" id="PTHR43690:SF18">
    <property type="entry name" value="INSULIN-DEGRADING ENZYME-RELATED"/>
    <property type="match status" value="1"/>
</dbReference>